<organism evidence="1 2">
    <name type="scientific">Lactovum miscens</name>
    <dbReference type="NCBI Taxonomy" id="190387"/>
    <lineage>
        <taxon>Bacteria</taxon>
        <taxon>Bacillati</taxon>
        <taxon>Bacillota</taxon>
        <taxon>Bacilli</taxon>
        <taxon>Lactobacillales</taxon>
        <taxon>Streptococcaceae</taxon>
        <taxon>Lactovum</taxon>
    </lineage>
</organism>
<reference evidence="1 2" key="1">
    <citation type="submission" date="2020-08" db="EMBL/GenBank/DDBJ databases">
        <title>Genomic Encyclopedia of Type Strains, Phase IV (KMG-IV): sequencing the most valuable type-strain genomes for metagenomic binning, comparative biology and taxonomic classification.</title>
        <authorList>
            <person name="Goeker M."/>
        </authorList>
    </citation>
    <scope>NUCLEOTIDE SEQUENCE [LARGE SCALE GENOMIC DNA]</scope>
    <source>
        <strain evidence="1 2">DSM 14925</strain>
    </source>
</reference>
<name>A0A841C5M4_9LACT</name>
<dbReference type="Proteomes" id="UP000562464">
    <property type="component" value="Unassembled WGS sequence"/>
</dbReference>
<protein>
    <submittedName>
        <fullName evidence="1">Uncharacterized protein</fullName>
    </submittedName>
</protein>
<gene>
    <name evidence="1" type="ORF">HNQ37_000619</name>
</gene>
<evidence type="ECO:0000313" key="2">
    <source>
        <dbReference type="Proteomes" id="UP000562464"/>
    </source>
</evidence>
<sequence>MKLTVPELRKEAFEITTSIKNIKKMHNYQLELAKFDDDLSKEQGKDFAELTKANAINMIHYLESSEAFIKEQLGLTEKEVEKLEEFGRAEFDRLTNKIILIFQGYDESFIDRVFKEEDGAKDGEKKEQALAKG</sequence>
<keyword evidence="2" id="KW-1185">Reference proteome</keyword>
<dbReference type="InterPro" id="IPR009681">
    <property type="entry name" value="Phage_TAC_Siphoviridae"/>
</dbReference>
<comment type="caution">
    <text evidence="1">The sequence shown here is derived from an EMBL/GenBank/DDBJ whole genome shotgun (WGS) entry which is preliminary data.</text>
</comment>
<dbReference type="Pfam" id="PF06896">
    <property type="entry name" value="Phage_TAC_3"/>
    <property type="match status" value="1"/>
</dbReference>
<proteinExistence type="predicted"/>
<evidence type="ECO:0000313" key="1">
    <source>
        <dbReference type="EMBL" id="MBB5887745.1"/>
    </source>
</evidence>
<dbReference type="EMBL" id="JACHHV010000007">
    <property type="protein sequence ID" value="MBB5887745.1"/>
    <property type="molecule type" value="Genomic_DNA"/>
</dbReference>
<dbReference type="AlphaFoldDB" id="A0A841C5M4"/>
<accession>A0A841C5M4</accession>
<dbReference type="RefSeq" id="WP_183539201.1">
    <property type="nucleotide sequence ID" value="NZ_JACHHV010000007.1"/>
</dbReference>